<comment type="caution">
    <text evidence="3">The sequence shown here is derived from an EMBL/GenBank/DDBJ whole genome shotgun (WGS) entry which is preliminary data.</text>
</comment>
<dbReference type="AlphaFoldDB" id="A0A178ZQS7"/>
<dbReference type="Pfam" id="PF01177">
    <property type="entry name" value="Asp_Glu_race"/>
    <property type="match status" value="1"/>
</dbReference>
<dbReference type="InterPro" id="IPR053714">
    <property type="entry name" value="Iso_Racemase_Enz_sf"/>
</dbReference>
<dbReference type="GeneID" id="30008509"/>
<reference evidence="3 4" key="1">
    <citation type="submission" date="2016-04" db="EMBL/GenBank/DDBJ databases">
        <title>Draft genome of Fonsecaea erecta CBS 125763.</title>
        <authorList>
            <person name="Weiss V.A."/>
            <person name="Vicente V.A."/>
            <person name="Raittz R.T."/>
            <person name="Moreno L.F."/>
            <person name="De Souza E.M."/>
            <person name="Pedrosa F.O."/>
            <person name="Steffens M.B."/>
            <person name="Faoro H."/>
            <person name="Tadra-Sfeir M.Z."/>
            <person name="Najafzadeh M.J."/>
            <person name="Felipe M.S."/>
            <person name="Teixeira M."/>
            <person name="Sun J."/>
            <person name="Xi L."/>
            <person name="Gomes R."/>
            <person name="De Azevedo C.M."/>
            <person name="Salgado C.G."/>
            <person name="Da Silva M.B."/>
            <person name="Nascimento M.F."/>
            <person name="Queiroz-Telles F."/>
            <person name="Attili D.S."/>
            <person name="Gorbushina A."/>
        </authorList>
    </citation>
    <scope>NUCLEOTIDE SEQUENCE [LARGE SCALE GENOMIC DNA]</scope>
    <source>
        <strain evidence="3 4">CBS 125763</strain>
    </source>
</reference>
<dbReference type="PANTHER" id="PTHR28047">
    <property type="entry name" value="PROTEIN DCG1"/>
    <property type="match status" value="1"/>
</dbReference>
<evidence type="ECO:0000256" key="1">
    <source>
        <dbReference type="ARBA" id="ARBA00038414"/>
    </source>
</evidence>
<evidence type="ECO:0008006" key="5">
    <source>
        <dbReference type="Google" id="ProtNLM"/>
    </source>
</evidence>
<dbReference type="STRING" id="1367422.A0A178ZQS7"/>
<name>A0A178ZQS7_9EURO</name>
<dbReference type="EMBL" id="LVYI01000003">
    <property type="protein sequence ID" value="OAP62137.1"/>
    <property type="molecule type" value="Genomic_DNA"/>
</dbReference>
<evidence type="ECO:0000313" key="4">
    <source>
        <dbReference type="Proteomes" id="UP000078343"/>
    </source>
</evidence>
<evidence type="ECO:0000313" key="3">
    <source>
        <dbReference type="EMBL" id="OAP62137.1"/>
    </source>
</evidence>
<feature type="region of interest" description="Disordered" evidence="2">
    <location>
        <begin position="1"/>
        <end position="22"/>
    </location>
</feature>
<feature type="region of interest" description="Disordered" evidence="2">
    <location>
        <begin position="235"/>
        <end position="261"/>
    </location>
</feature>
<evidence type="ECO:0000256" key="2">
    <source>
        <dbReference type="SAM" id="MobiDB-lite"/>
    </source>
</evidence>
<dbReference type="GO" id="GO:0047661">
    <property type="term" value="F:amino-acid racemase activity"/>
    <property type="evidence" value="ECO:0007669"/>
    <property type="project" value="InterPro"/>
</dbReference>
<dbReference type="RefSeq" id="XP_018695504.1">
    <property type="nucleotide sequence ID" value="XM_018835854.1"/>
</dbReference>
<dbReference type="OrthoDB" id="412018at2759"/>
<organism evidence="3 4">
    <name type="scientific">Fonsecaea erecta</name>
    <dbReference type="NCBI Taxonomy" id="1367422"/>
    <lineage>
        <taxon>Eukaryota</taxon>
        <taxon>Fungi</taxon>
        <taxon>Dikarya</taxon>
        <taxon>Ascomycota</taxon>
        <taxon>Pezizomycotina</taxon>
        <taxon>Eurotiomycetes</taxon>
        <taxon>Chaetothyriomycetidae</taxon>
        <taxon>Chaetothyriales</taxon>
        <taxon>Herpotrichiellaceae</taxon>
        <taxon>Fonsecaea</taxon>
    </lineage>
</organism>
<comment type="similarity">
    <text evidence="1">Belongs to the HyuE racemase family.</text>
</comment>
<dbReference type="PANTHER" id="PTHR28047:SF5">
    <property type="entry name" value="PROTEIN DCG1"/>
    <property type="match status" value="1"/>
</dbReference>
<dbReference type="InterPro" id="IPR052186">
    <property type="entry name" value="Hydantoin_racemase-like"/>
</dbReference>
<dbReference type="Gene3D" id="3.40.50.12500">
    <property type="match status" value="1"/>
</dbReference>
<accession>A0A178ZQS7</accession>
<sequence>MATTTDEASSSSSRPRPRPPPPVRILIINPNTSQAMTDALVPVVESLGFPAVQYAFFTSPTPGIPSINSPHDAAESARICLPHLLPLLPHHDAFLVACYSQHPLVAQLKAECAALTAAATQGARGSGARKYVTGIFEASVVASLTLLGEPEKKQKTDDDDDKDVRPAFGIVSTGKVWEEALQTAVAEFIGCPPTATTTKSPFVGCETTGLNASELHDLPAEQVRRKMKEATTRLLRRGQISSSSSSSSIKKNDQTPTTTSSADTLSRVQAICLGCAGMVGLDSAVREACAETLGPERARDVYIVDGVKAGVATLYGLARSAF</sequence>
<proteinExistence type="inferred from homology"/>
<protein>
    <recommendedName>
        <fullName evidence="5">DCG1-like protein</fullName>
    </recommendedName>
</protein>
<gene>
    <name evidence="3" type="ORF">AYL99_04340</name>
</gene>
<keyword evidence="4" id="KW-1185">Reference proteome</keyword>
<dbReference type="InterPro" id="IPR015942">
    <property type="entry name" value="Asp/Glu/hydantoin_racemase"/>
</dbReference>
<dbReference type="Proteomes" id="UP000078343">
    <property type="component" value="Unassembled WGS sequence"/>
</dbReference>